<protein>
    <submittedName>
        <fullName evidence="5">SDR family oxidoreductase</fullName>
    </submittedName>
</protein>
<dbReference type="Gene3D" id="3.40.50.720">
    <property type="entry name" value="NAD(P)-binding Rossmann-like Domain"/>
    <property type="match status" value="1"/>
</dbReference>
<dbReference type="RefSeq" id="WP_343963849.1">
    <property type="nucleotide sequence ID" value="NZ_BAAAGK010000019.1"/>
</dbReference>
<dbReference type="InterPro" id="IPR057326">
    <property type="entry name" value="KR_dom"/>
</dbReference>
<dbReference type="EMBL" id="JBHTEE010000001">
    <property type="protein sequence ID" value="MFC7601532.1"/>
    <property type="molecule type" value="Genomic_DNA"/>
</dbReference>
<dbReference type="SMART" id="SM00822">
    <property type="entry name" value="PKS_KR"/>
    <property type="match status" value="1"/>
</dbReference>
<keyword evidence="6" id="KW-1185">Reference proteome</keyword>
<dbReference type="InterPro" id="IPR020904">
    <property type="entry name" value="Sc_DH/Rdtase_CS"/>
</dbReference>
<evidence type="ECO:0000313" key="6">
    <source>
        <dbReference type="Proteomes" id="UP001596514"/>
    </source>
</evidence>
<dbReference type="NCBIfam" id="NF005861">
    <property type="entry name" value="PRK07791.1"/>
    <property type="match status" value="1"/>
</dbReference>
<evidence type="ECO:0000256" key="1">
    <source>
        <dbReference type="ARBA" id="ARBA00006484"/>
    </source>
</evidence>
<evidence type="ECO:0000256" key="2">
    <source>
        <dbReference type="ARBA" id="ARBA00023002"/>
    </source>
</evidence>
<evidence type="ECO:0000259" key="4">
    <source>
        <dbReference type="SMART" id="SM00822"/>
    </source>
</evidence>
<dbReference type="InterPro" id="IPR002347">
    <property type="entry name" value="SDR_fam"/>
</dbReference>
<proteinExistence type="inferred from homology"/>
<dbReference type="PANTHER" id="PTHR45024:SF2">
    <property type="entry name" value="SCP2 DOMAIN-CONTAINING PROTEIN"/>
    <property type="match status" value="1"/>
</dbReference>
<name>A0ABW2T0Q1_9ACTN</name>
<dbReference type="PANTHER" id="PTHR45024">
    <property type="entry name" value="DEHYDROGENASES, SHORT CHAIN"/>
    <property type="match status" value="1"/>
</dbReference>
<comment type="caution">
    <text evidence="5">The sequence shown here is derived from an EMBL/GenBank/DDBJ whole genome shotgun (WGS) entry which is preliminary data.</text>
</comment>
<evidence type="ECO:0000313" key="5">
    <source>
        <dbReference type="EMBL" id="MFC7601532.1"/>
    </source>
</evidence>
<reference evidence="6" key="1">
    <citation type="journal article" date="2019" name="Int. J. Syst. Evol. Microbiol.">
        <title>The Global Catalogue of Microorganisms (GCM) 10K type strain sequencing project: providing services to taxonomists for standard genome sequencing and annotation.</title>
        <authorList>
            <consortium name="The Broad Institute Genomics Platform"/>
            <consortium name="The Broad Institute Genome Sequencing Center for Infectious Disease"/>
            <person name="Wu L."/>
            <person name="Ma J."/>
        </authorList>
    </citation>
    <scope>NUCLEOTIDE SEQUENCE [LARGE SCALE GENOMIC DNA]</scope>
    <source>
        <strain evidence="6">JCM 10083</strain>
    </source>
</reference>
<keyword evidence="2" id="KW-0560">Oxidoreductase</keyword>
<dbReference type="InterPro" id="IPR036291">
    <property type="entry name" value="NAD(P)-bd_dom_sf"/>
</dbReference>
<organism evidence="5 6">
    <name type="scientific">Streptosporangium amethystogenes subsp. fukuiense</name>
    <dbReference type="NCBI Taxonomy" id="698418"/>
    <lineage>
        <taxon>Bacteria</taxon>
        <taxon>Bacillati</taxon>
        <taxon>Actinomycetota</taxon>
        <taxon>Actinomycetes</taxon>
        <taxon>Streptosporangiales</taxon>
        <taxon>Streptosporangiaceae</taxon>
        <taxon>Streptosporangium</taxon>
    </lineage>
</organism>
<sequence length="300" mass="31302">MSRLCEGRVVIVTGAGNGIGRFHALEFARQGAKVVVNDRGVERGGAGGSRTPADAVVAEIEAMGGEAVADHGDIADMASAEAMVQTAVDRFGTLDVLVNNAGIVRDRTLTNMTEEEWDDVIRVHLKGTFAPSRAAARHWKARAKAGEKLSARLVNTSSSSGLLGNIGQTNYGAAKAGIAGFTVIAAMELAPYGITVNAVAPGARTRMTEGLMAEPEGDFDPYDPAAISPLVAWLGSERSAGVTGQVFGSSGGLLSVYEGWNVGPTAELPRLWHAEEIDGAVRKLLAQSVRNPRLPQLDGA</sequence>
<feature type="domain" description="Ketoreductase" evidence="4">
    <location>
        <begin position="8"/>
        <end position="202"/>
    </location>
</feature>
<dbReference type="InterPro" id="IPR051687">
    <property type="entry name" value="Peroxisomal_Beta-Oxidation"/>
</dbReference>
<dbReference type="SUPFAM" id="SSF51735">
    <property type="entry name" value="NAD(P)-binding Rossmann-fold domains"/>
    <property type="match status" value="1"/>
</dbReference>
<dbReference type="PRINTS" id="PR00081">
    <property type="entry name" value="GDHRDH"/>
</dbReference>
<dbReference type="PRINTS" id="PR00080">
    <property type="entry name" value="SDRFAMILY"/>
</dbReference>
<evidence type="ECO:0000256" key="3">
    <source>
        <dbReference type="RuleBase" id="RU000363"/>
    </source>
</evidence>
<dbReference type="Pfam" id="PF00106">
    <property type="entry name" value="adh_short"/>
    <property type="match status" value="1"/>
</dbReference>
<comment type="similarity">
    <text evidence="1 3">Belongs to the short-chain dehydrogenases/reductases (SDR) family.</text>
</comment>
<accession>A0ABW2T0Q1</accession>
<dbReference type="Proteomes" id="UP001596514">
    <property type="component" value="Unassembled WGS sequence"/>
</dbReference>
<dbReference type="PROSITE" id="PS00061">
    <property type="entry name" value="ADH_SHORT"/>
    <property type="match status" value="1"/>
</dbReference>
<gene>
    <name evidence="5" type="ORF">ACFQVD_15680</name>
</gene>